<comment type="caution">
    <text evidence="1">The sequence shown here is derived from an EMBL/GenBank/DDBJ whole genome shotgun (WGS) entry which is preliminary data.</text>
</comment>
<accession>A0A645GR65</accession>
<protein>
    <submittedName>
        <fullName evidence="1">UDP-2,3-diacylglucosamine hydrolase</fullName>
        <ecNumber evidence="1">3.6.1.54</ecNumber>
    </submittedName>
</protein>
<proteinExistence type="predicted"/>
<dbReference type="EMBL" id="VSSQ01078714">
    <property type="protein sequence ID" value="MPN28422.1"/>
    <property type="molecule type" value="Genomic_DNA"/>
</dbReference>
<organism evidence="1">
    <name type="scientific">bioreactor metagenome</name>
    <dbReference type="NCBI Taxonomy" id="1076179"/>
    <lineage>
        <taxon>unclassified sequences</taxon>
        <taxon>metagenomes</taxon>
        <taxon>ecological metagenomes</taxon>
    </lineage>
</organism>
<reference evidence="1" key="1">
    <citation type="submission" date="2019-08" db="EMBL/GenBank/DDBJ databases">
        <authorList>
            <person name="Kucharzyk K."/>
            <person name="Murdoch R.W."/>
            <person name="Higgins S."/>
            <person name="Loffler F."/>
        </authorList>
    </citation>
    <scope>NUCLEOTIDE SEQUENCE</scope>
</reference>
<evidence type="ECO:0000313" key="1">
    <source>
        <dbReference type="EMBL" id="MPN28422.1"/>
    </source>
</evidence>
<gene>
    <name evidence="1" type="primary">lpxH_14</name>
    <name evidence="1" type="ORF">SDC9_175863</name>
</gene>
<sequence length="61" mass="6968">MQAAQAPWLIHGHTHQPADHALGDGQWRIVLSDWHIDADTHRSEVLRVTPEGWQRMPPELA</sequence>
<keyword evidence="1" id="KW-0378">Hydrolase</keyword>
<dbReference type="AlphaFoldDB" id="A0A645GR65"/>
<dbReference type="EC" id="3.6.1.54" evidence="1"/>
<dbReference type="GO" id="GO:0016787">
    <property type="term" value="F:hydrolase activity"/>
    <property type="evidence" value="ECO:0007669"/>
    <property type="project" value="UniProtKB-KW"/>
</dbReference>
<name>A0A645GR65_9ZZZZ</name>